<reference evidence="2" key="2">
    <citation type="submission" date="2025-08" db="UniProtKB">
        <authorList>
            <consortium name="Ensembl"/>
        </authorList>
    </citation>
    <scope>IDENTIFICATION</scope>
</reference>
<feature type="compositionally biased region" description="Polar residues" evidence="1">
    <location>
        <begin position="15"/>
        <end position="24"/>
    </location>
</feature>
<feature type="region of interest" description="Disordered" evidence="1">
    <location>
        <begin position="1"/>
        <end position="24"/>
    </location>
</feature>
<dbReference type="Proteomes" id="UP000314980">
    <property type="component" value="Unassembled WGS sequence"/>
</dbReference>
<dbReference type="GeneTree" id="ENSGT00970000193758"/>
<proteinExistence type="predicted"/>
<evidence type="ECO:0000256" key="1">
    <source>
        <dbReference type="SAM" id="MobiDB-lite"/>
    </source>
</evidence>
<dbReference type="AlphaFoldDB" id="A0A4W6DNI7"/>
<protein>
    <submittedName>
        <fullName evidence="2">Uncharacterized protein</fullName>
    </submittedName>
</protein>
<evidence type="ECO:0000313" key="2">
    <source>
        <dbReference type="Ensembl" id="ENSLCAP00010026349.1"/>
    </source>
</evidence>
<dbReference type="Ensembl" id="ENSLCAT00010026908.1">
    <property type="protein sequence ID" value="ENSLCAP00010026349.1"/>
    <property type="gene ID" value="ENSLCAG00010012315.1"/>
</dbReference>
<accession>A0A4W6DNI7</accession>
<reference evidence="2" key="3">
    <citation type="submission" date="2025-09" db="UniProtKB">
        <authorList>
            <consortium name="Ensembl"/>
        </authorList>
    </citation>
    <scope>IDENTIFICATION</scope>
</reference>
<name>A0A4W6DNI7_LATCA</name>
<reference evidence="3" key="1">
    <citation type="submission" date="2015-09" db="EMBL/GenBank/DDBJ databases">
        <authorList>
            <person name="Sai Rama Sridatta P."/>
        </authorList>
    </citation>
    <scope>NUCLEOTIDE SEQUENCE [LARGE SCALE GENOMIC DNA]</scope>
</reference>
<keyword evidence="3" id="KW-1185">Reference proteome</keyword>
<evidence type="ECO:0000313" key="3">
    <source>
        <dbReference type="Proteomes" id="UP000314980"/>
    </source>
</evidence>
<sequence>MRNLRSTGFSKKLTSDCSVSSDGCAPFTSSWPVTSDPELCPRWPASPICSTRLVTVAMAWKRVLQNWMNSRCGGRDERGSYECFIKLYHLVVSKTNHYNNQTDMC</sequence>
<dbReference type="InParanoid" id="A0A4W6DNI7"/>
<organism evidence="2 3">
    <name type="scientific">Lates calcarifer</name>
    <name type="common">Barramundi</name>
    <name type="synonym">Holocentrus calcarifer</name>
    <dbReference type="NCBI Taxonomy" id="8187"/>
    <lineage>
        <taxon>Eukaryota</taxon>
        <taxon>Metazoa</taxon>
        <taxon>Chordata</taxon>
        <taxon>Craniata</taxon>
        <taxon>Vertebrata</taxon>
        <taxon>Euteleostomi</taxon>
        <taxon>Actinopterygii</taxon>
        <taxon>Neopterygii</taxon>
        <taxon>Teleostei</taxon>
        <taxon>Neoteleostei</taxon>
        <taxon>Acanthomorphata</taxon>
        <taxon>Carangaria</taxon>
        <taxon>Carangaria incertae sedis</taxon>
        <taxon>Centropomidae</taxon>
        <taxon>Lates</taxon>
    </lineage>
</organism>